<evidence type="ECO:0000313" key="2">
    <source>
        <dbReference type="Proteomes" id="UP001139971"/>
    </source>
</evidence>
<sequence>MAQTPFGQIAARFFKEHFRPPTPCLPADYPKCPELAGTRLGELLKSFRPDSPLVDGHNRLLGPDRLEAEGGVVVFAEENQNVSYWGVAVADLAAAVPPVLRSENVAPVTWQREFDSLDAFLSVFCLWQALNGAWPRHGLATRKAAMSKKLQSHLEPIDVGANGSGLSFFARGTDLIVATAGKELFAAANGDAAWNAFLAVSPAMRELHDE</sequence>
<name>A0A9X3YIF6_9GAMM</name>
<dbReference type="AlphaFoldDB" id="A0A9X3YIF6"/>
<proteinExistence type="predicted"/>
<gene>
    <name evidence="1" type="ORF">OD750_002225</name>
</gene>
<evidence type="ECO:0000313" key="1">
    <source>
        <dbReference type="EMBL" id="MDC8011358.1"/>
    </source>
</evidence>
<organism evidence="1 2">
    <name type="scientific">Tahibacter soli</name>
    <dbReference type="NCBI Taxonomy" id="2983605"/>
    <lineage>
        <taxon>Bacteria</taxon>
        <taxon>Pseudomonadati</taxon>
        <taxon>Pseudomonadota</taxon>
        <taxon>Gammaproteobacteria</taxon>
        <taxon>Lysobacterales</taxon>
        <taxon>Rhodanobacteraceae</taxon>
        <taxon>Tahibacter</taxon>
    </lineage>
</organism>
<keyword evidence="2" id="KW-1185">Reference proteome</keyword>
<protein>
    <submittedName>
        <fullName evidence="1">Uncharacterized protein</fullName>
    </submittedName>
</protein>
<dbReference type="EMBL" id="JAOVZO020000001">
    <property type="protein sequence ID" value="MDC8011358.1"/>
    <property type="molecule type" value="Genomic_DNA"/>
</dbReference>
<accession>A0A9X3YIF6</accession>
<reference evidence="1" key="1">
    <citation type="submission" date="2023-02" db="EMBL/GenBank/DDBJ databases">
        <title>Tahibacter soli sp. nov. isolated from soil.</title>
        <authorList>
            <person name="Baek J.H."/>
            <person name="Lee J.K."/>
            <person name="Choi D.G."/>
            <person name="Jeon C.O."/>
        </authorList>
    </citation>
    <scope>NUCLEOTIDE SEQUENCE</scope>
    <source>
        <strain evidence="1">BL</strain>
    </source>
</reference>
<dbReference type="RefSeq" id="WP_263543622.1">
    <property type="nucleotide sequence ID" value="NZ_JAOVZO020000001.1"/>
</dbReference>
<comment type="caution">
    <text evidence="1">The sequence shown here is derived from an EMBL/GenBank/DDBJ whole genome shotgun (WGS) entry which is preliminary data.</text>
</comment>
<dbReference type="Proteomes" id="UP001139971">
    <property type="component" value="Unassembled WGS sequence"/>
</dbReference>